<name>A0A9D3YLX0_DREPO</name>
<proteinExistence type="predicted"/>
<comment type="caution">
    <text evidence="2">The sequence shown here is derived from an EMBL/GenBank/DDBJ whole genome shotgun (WGS) entry which is preliminary data.</text>
</comment>
<dbReference type="InterPro" id="IPR028002">
    <property type="entry name" value="Myb_DNA-bind_5"/>
</dbReference>
<evidence type="ECO:0000313" key="3">
    <source>
        <dbReference type="Proteomes" id="UP000828390"/>
    </source>
</evidence>
<dbReference type="Pfam" id="PF13873">
    <property type="entry name" value="Myb_DNA-bind_5"/>
    <property type="match status" value="1"/>
</dbReference>
<feature type="domain" description="Myb/SANT-like DNA-binding" evidence="1">
    <location>
        <begin position="7"/>
        <end position="79"/>
    </location>
</feature>
<protein>
    <recommendedName>
        <fullName evidence="1">Myb/SANT-like DNA-binding domain-containing protein</fullName>
    </recommendedName>
</protein>
<organism evidence="2 3">
    <name type="scientific">Dreissena polymorpha</name>
    <name type="common">Zebra mussel</name>
    <name type="synonym">Mytilus polymorpha</name>
    <dbReference type="NCBI Taxonomy" id="45954"/>
    <lineage>
        <taxon>Eukaryota</taxon>
        <taxon>Metazoa</taxon>
        <taxon>Spiralia</taxon>
        <taxon>Lophotrochozoa</taxon>
        <taxon>Mollusca</taxon>
        <taxon>Bivalvia</taxon>
        <taxon>Autobranchia</taxon>
        <taxon>Heteroconchia</taxon>
        <taxon>Euheterodonta</taxon>
        <taxon>Imparidentia</taxon>
        <taxon>Neoheterodontei</taxon>
        <taxon>Myida</taxon>
        <taxon>Dreissenoidea</taxon>
        <taxon>Dreissenidae</taxon>
        <taxon>Dreissena</taxon>
    </lineage>
</organism>
<dbReference type="EMBL" id="JAIWYP010000015">
    <property type="protein sequence ID" value="KAH3701650.1"/>
    <property type="molecule type" value="Genomic_DNA"/>
</dbReference>
<dbReference type="PANTHER" id="PTHR23098:SF16">
    <property type="entry name" value="REGULATORY PROTEIN ZESTE"/>
    <property type="match status" value="1"/>
</dbReference>
<dbReference type="GO" id="GO:0005634">
    <property type="term" value="C:nucleus"/>
    <property type="evidence" value="ECO:0007669"/>
    <property type="project" value="TreeGrafter"/>
</dbReference>
<dbReference type="AlphaFoldDB" id="A0A9D3YLX0"/>
<dbReference type="Proteomes" id="UP000828390">
    <property type="component" value="Unassembled WGS sequence"/>
</dbReference>
<sequence>MKVYKQRNTSWSHHEKHVLVDAFCVNRDIIEGKLTNKFTKKGKIDFFQQITDSQSLTTRTAEQVKKKLSDLKTEVRKKRRERLRDPKVTGEGTTTIILTDWQEKLFSVLPKVTVEGFKGIDIFQTHDLDIAHRLGKDKD</sequence>
<accession>A0A9D3YLX0</accession>
<keyword evidence="3" id="KW-1185">Reference proteome</keyword>
<reference evidence="2" key="1">
    <citation type="journal article" date="2019" name="bioRxiv">
        <title>The Genome of the Zebra Mussel, Dreissena polymorpha: A Resource for Invasive Species Research.</title>
        <authorList>
            <person name="McCartney M.A."/>
            <person name="Auch B."/>
            <person name="Kono T."/>
            <person name="Mallez S."/>
            <person name="Zhang Y."/>
            <person name="Obille A."/>
            <person name="Becker A."/>
            <person name="Abrahante J.E."/>
            <person name="Garbe J."/>
            <person name="Badalamenti J.P."/>
            <person name="Herman A."/>
            <person name="Mangelson H."/>
            <person name="Liachko I."/>
            <person name="Sullivan S."/>
            <person name="Sone E.D."/>
            <person name="Koren S."/>
            <person name="Silverstein K.A.T."/>
            <person name="Beckman K.B."/>
            <person name="Gohl D.M."/>
        </authorList>
    </citation>
    <scope>NUCLEOTIDE SEQUENCE</scope>
    <source>
        <strain evidence="2">Duluth1</strain>
        <tissue evidence="2">Whole animal</tissue>
    </source>
</reference>
<evidence type="ECO:0000259" key="1">
    <source>
        <dbReference type="Pfam" id="PF13873"/>
    </source>
</evidence>
<gene>
    <name evidence="2" type="ORF">DPMN_076640</name>
</gene>
<dbReference type="PANTHER" id="PTHR23098">
    <property type="entry name" value="AGAP001331-PA-RELATED"/>
    <property type="match status" value="1"/>
</dbReference>
<reference evidence="2" key="2">
    <citation type="submission" date="2020-11" db="EMBL/GenBank/DDBJ databases">
        <authorList>
            <person name="McCartney M.A."/>
            <person name="Auch B."/>
            <person name="Kono T."/>
            <person name="Mallez S."/>
            <person name="Becker A."/>
            <person name="Gohl D.M."/>
            <person name="Silverstein K.A.T."/>
            <person name="Koren S."/>
            <person name="Bechman K.B."/>
            <person name="Herman A."/>
            <person name="Abrahante J.E."/>
            <person name="Garbe J."/>
        </authorList>
    </citation>
    <scope>NUCLEOTIDE SEQUENCE</scope>
    <source>
        <strain evidence="2">Duluth1</strain>
        <tissue evidence="2">Whole animal</tissue>
    </source>
</reference>
<evidence type="ECO:0000313" key="2">
    <source>
        <dbReference type="EMBL" id="KAH3701650.1"/>
    </source>
</evidence>